<feature type="region of interest" description="Disordered" evidence="1">
    <location>
        <begin position="125"/>
        <end position="169"/>
    </location>
</feature>
<dbReference type="Proteomes" id="UP001213000">
    <property type="component" value="Unassembled WGS sequence"/>
</dbReference>
<evidence type="ECO:0000313" key="3">
    <source>
        <dbReference type="Proteomes" id="UP001213000"/>
    </source>
</evidence>
<evidence type="ECO:0008006" key="4">
    <source>
        <dbReference type="Google" id="ProtNLM"/>
    </source>
</evidence>
<dbReference type="AlphaFoldDB" id="A0AAD5VU45"/>
<dbReference type="EMBL" id="JANIEX010000269">
    <property type="protein sequence ID" value="KAJ3569801.1"/>
    <property type="molecule type" value="Genomic_DNA"/>
</dbReference>
<proteinExistence type="predicted"/>
<protein>
    <recommendedName>
        <fullName evidence="4">C2H2-type domain-containing protein</fullName>
    </recommendedName>
</protein>
<sequence length="471" mass="52328">MRGFMPRNNKIQENPVHKPAGDDARSPSIPHSLFSASGEPSPLVLPSPAIRIVLSLSPTISFRRYSPYPYATIHPYSRNSTRVSFEELSSPLEPFYDRSPSLALELDQDCNDDHMHYEDDLEVFSQRSEVEHDVQVDDAEKGKEEGNDLDDGADGGLPALGYPEDHQEGAGMMTDYANGATATDNQRLPGEGPFEFPLNLITEPSTHDAAGREVTPRLRTDLKNVNIHPQPQPKPIVIDHDEDDDNDDAEYVPDAPASDDEQLKPWSCDCGKEFPKERGLMVHRRYCPMWLKDHPEDKCRRPRPFQPVEADGDRPHLTRATSGRGGVAARGSGTRGRGRGRGRGRRRGRGRGGGVSGARGRKCLPPGAIPEDNHDTEDGQGRATRGRAARRELEDEDEDEGVRRAAPQIGRTANPNVAKRRMPAAEEKEENMFHHEIVLNAENACVNKLELGFNDETITWGKAHGRKMARN</sequence>
<keyword evidence="3" id="KW-1185">Reference proteome</keyword>
<feature type="compositionally biased region" description="Basic residues" evidence="1">
    <location>
        <begin position="336"/>
        <end position="350"/>
    </location>
</feature>
<feature type="region of interest" description="Disordered" evidence="1">
    <location>
        <begin position="293"/>
        <end position="426"/>
    </location>
</feature>
<evidence type="ECO:0000256" key="1">
    <source>
        <dbReference type="SAM" id="MobiDB-lite"/>
    </source>
</evidence>
<feature type="compositionally biased region" description="Basic and acidic residues" evidence="1">
    <location>
        <begin position="15"/>
        <end position="25"/>
    </location>
</feature>
<organism evidence="2 3">
    <name type="scientific">Leucocoprinus birnbaumii</name>
    <dbReference type="NCBI Taxonomy" id="56174"/>
    <lineage>
        <taxon>Eukaryota</taxon>
        <taxon>Fungi</taxon>
        <taxon>Dikarya</taxon>
        <taxon>Basidiomycota</taxon>
        <taxon>Agaricomycotina</taxon>
        <taxon>Agaricomycetes</taxon>
        <taxon>Agaricomycetidae</taxon>
        <taxon>Agaricales</taxon>
        <taxon>Agaricineae</taxon>
        <taxon>Agaricaceae</taxon>
        <taxon>Leucocoprinus</taxon>
    </lineage>
</organism>
<feature type="compositionally biased region" description="Basic and acidic residues" evidence="1">
    <location>
        <begin position="128"/>
        <end position="146"/>
    </location>
</feature>
<evidence type="ECO:0000313" key="2">
    <source>
        <dbReference type="EMBL" id="KAJ3569801.1"/>
    </source>
</evidence>
<feature type="region of interest" description="Disordered" evidence="1">
    <location>
        <begin position="225"/>
        <end position="247"/>
    </location>
</feature>
<feature type="compositionally biased region" description="Basic and acidic residues" evidence="1">
    <location>
        <begin position="371"/>
        <end position="380"/>
    </location>
</feature>
<name>A0AAD5VU45_9AGAR</name>
<comment type="caution">
    <text evidence="2">The sequence shown here is derived from an EMBL/GenBank/DDBJ whole genome shotgun (WGS) entry which is preliminary data.</text>
</comment>
<gene>
    <name evidence="2" type="ORF">NP233_g4811</name>
</gene>
<reference evidence="2" key="1">
    <citation type="submission" date="2022-07" db="EMBL/GenBank/DDBJ databases">
        <title>Genome Sequence of Leucocoprinus birnbaumii.</title>
        <authorList>
            <person name="Buettner E."/>
        </authorList>
    </citation>
    <scope>NUCLEOTIDE SEQUENCE</scope>
    <source>
        <strain evidence="2">VT141</strain>
    </source>
</reference>
<accession>A0AAD5VU45</accession>
<feature type="region of interest" description="Disordered" evidence="1">
    <location>
        <begin position="1"/>
        <end position="37"/>
    </location>
</feature>